<evidence type="ECO:0000313" key="1">
    <source>
        <dbReference type="EMBL" id="MRU14071.1"/>
    </source>
</evidence>
<accession>A0A844CFP5</accession>
<proteinExistence type="predicted"/>
<reference evidence="1 2" key="1">
    <citation type="submission" date="2019-05" db="EMBL/GenBank/DDBJ databases">
        <title>Roseovarius bejariae sp. nov., a moderately halophylic bacterium isolated from a saline soil in Rambla Salada (Murcia).</title>
        <authorList>
            <person name="Castro D.J."/>
            <person name="Gomez-Altuve A."/>
            <person name="Reina J.C."/>
            <person name="Rodriguez M."/>
            <person name="Sampedro I."/>
            <person name="Llamas I."/>
            <person name="Martinez-Checa F."/>
        </authorList>
    </citation>
    <scope>NUCLEOTIDE SEQUENCE [LARGE SCALE GENOMIC DNA]</scope>
    <source>
        <strain evidence="1 2">A21</strain>
    </source>
</reference>
<dbReference type="AlphaFoldDB" id="A0A844CFP5"/>
<organism evidence="1 2">
    <name type="scientific">Roseovarius bejariae</name>
    <dbReference type="NCBI Taxonomy" id="2576383"/>
    <lineage>
        <taxon>Bacteria</taxon>
        <taxon>Pseudomonadati</taxon>
        <taxon>Pseudomonadota</taxon>
        <taxon>Alphaproteobacteria</taxon>
        <taxon>Rhodobacterales</taxon>
        <taxon>Roseobacteraceae</taxon>
        <taxon>Roseovarius</taxon>
    </lineage>
</organism>
<gene>
    <name evidence="1" type="ORF">FDP25_01370</name>
</gene>
<name>A0A844CFP5_9RHOB</name>
<sequence>MSNASDDKDHPVLKAFKEIEKPLVNEEDIAEFTDEDDFNRLGVSLLIEAGCYVCIAANTLGVHEKWIETRPQ</sequence>
<dbReference type="EMBL" id="SZWE01000001">
    <property type="protein sequence ID" value="MRU14071.1"/>
    <property type="molecule type" value="Genomic_DNA"/>
</dbReference>
<dbReference type="Proteomes" id="UP000564704">
    <property type="component" value="Unassembled WGS sequence"/>
</dbReference>
<keyword evidence="2" id="KW-1185">Reference proteome</keyword>
<protein>
    <submittedName>
        <fullName evidence="1">Uncharacterized protein</fullName>
    </submittedName>
</protein>
<dbReference type="RefSeq" id="WP_154148387.1">
    <property type="nucleotide sequence ID" value="NZ_SZWE01000001.1"/>
</dbReference>
<comment type="caution">
    <text evidence="1">The sequence shown here is derived from an EMBL/GenBank/DDBJ whole genome shotgun (WGS) entry which is preliminary data.</text>
</comment>
<evidence type="ECO:0000313" key="2">
    <source>
        <dbReference type="Proteomes" id="UP000564704"/>
    </source>
</evidence>